<reference evidence="2 3" key="1">
    <citation type="submission" date="2024-09" db="EMBL/GenBank/DDBJ databases">
        <authorList>
            <person name="Sun Q."/>
            <person name="Mori K."/>
        </authorList>
    </citation>
    <scope>NUCLEOTIDE SEQUENCE [LARGE SCALE GENOMIC DNA]</scope>
    <source>
        <strain evidence="2 3">KCTC 23076</strain>
    </source>
</reference>
<dbReference type="InterPro" id="IPR010331">
    <property type="entry name" value="ExoD"/>
</dbReference>
<name>A0ABV6RPR0_9GAMM</name>
<dbReference type="RefSeq" id="WP_386669267.1">
    <property type="nucleotide sequence ID" value="NZ_JBHLTG010000003.1"/>
</dbReference>
<sequence length="211" mass="22807">MTSRADRDTAVESSTRALLDGFATGDPADVLRLGDVFSGLGRRSFGMLLFVSTLPAFIPIPGFAGAASGPLVVLIGLQLLIGRRQPWLPAFAARRGPRRARMAQFRDRISPLLARLERVVRPRQRNILDHRLASAFTGLQLVVLGILLLLPIPLTNYLFAVVLLLVALALIERDGRLMLGAWVSGAVVGTFVAVLSGSLASMLADWIDLMI</sequence>
<evidence type="ECO:0000256" key="1">
    <source>
        <dbReference type="SAM" id="Phobius"/>
    </source>
</evidence>
<keyword evidence="3" id="KW-1185">Reference proteome</keyword>
<feature type="transmembrane region" description="Helical" evidence="1">
    <location>
        <begin position="179"/>
        <end position="204"/>
    </location>
</feature>
<keyword evidence="1" id="KW-1133">Transmembrane helix</keyword>
<feature type="transmembrane region" description="Helical" evidence="1">
    <location>
        <begin position="56"/>
        <end position="81"/>
    </location>
</feature>
<proteinExistence type="predicted"/>
<organism evidence="2 3">
    <name type="scientific">Lysobacter korlensis</name>
    <dbReference type="NCBI Taxonomy" id="553636"/>
    <lineage>
        <taxon>Bacteria</taxon>
        <taxon>Pseudomonadati</taxon>
        <taxon>Pseudomonadota</taxon>
        <taxon>Gammaproteobacteria</taxon>
        <taxon>Lysobacterales</taxon>
        <taxon>Lysobacteraceae</taxon>
        <taxon>Lysobacter</taxon>
    </lineage>
</organism>
<dbReference type="PANTHER" id="PTHR41795">
    <property type="entry name" value="EXOPOLYSACCHARIDE SYNTHESIS PROTEIN"/>
    <property type="match status" value="1"/>
</dbReference>
<dbReference type="EMBL" id="JBHLTG010000003">
    <property type="protein sequence ID" value="MFC0678964.1"/>
    <property type="molecule type" value="Genomic_DNA"/>
</dbReference>
<keyword evidence="1" id="KW-0812">Transmembrane</keyword>
<dbReference type="Proteomes" id="UP001589896">
    <property type="component" value="Unassembled WGS sequence"/>
</dbReference>
<dbReference type="Pfam" id="PF06055">
    <property type="entry name" value="ExoD"/>
    <property type="match status" value="1"/>
</dbReference>
<comment type="caution">
    <text evidence="2">The sequence shown here is derived from an EMBL/GenBank/DDBJ whole genome shotgun (WGS) entry which is preliminary data.</text>
</comment>
<protein>
    <submittedName>
        <fullName evidence="2">Exopolysaccharide biosynthesis protein</fullName>
    </submittedName>
</protein>
<keyword evidence="1" id="KW-0472">Membrane</keyword>
<gene>
    <name evidence="2" type="ORF">ACFFGH_14050</name>
</gene>
<dbReference type="PIRSF" id="PIRSF033239">
    <property type="entry name" value="ExoD"/>
    <property type="match status" value="1"/>
</dbReference>
<dbReference type="PANTHER" id="PTHR41795:SF1">
    <property type="entry name" value="EXOPOLYSACCHARIDE SYNTHESIS PROTEIN"/>
    <property type="match status" value="1"/>
</dbReference>
<accession>A0ABV6RPR0</accession>
<evidence type="ECO:0000313" key="2">
    <source>
        <dbReference type="EMBL" id="MFC0678964.1"/>
    </source>
</evidence>
<evidence type="ECO:0000313" key="3">
    <source>
        <dbReference type="Proteomes" id="UP001589896"/>
    </source>
</evidence>
<feature type="transmembrane region" description="Helical" evidence="1">
    <location>
        <begin position="156"/>
        <end position="172"/>
    </location>
</feature>